<dbReference type="Gene3D" id="3.30.930.30">
    <property type="match status" value="1"/>
</dbReference>
<dbReference type="RefSeq" id="WP_184021901.1">
    <property type="nucleotide sequence ID" value="NZ_JACHFD010000032.1"/>
</dbReference>
<keyword evidence="1" id="KW-0175">Coiled coil</keyword>
<keyword evidence="5" id="KW-1185">Reference proteome</keyword>
<gene>
    <name evidence="4" type="ORF">HNR46_003941</name>
</gene>
<organism evidence="4 5">
    <name type="scientific">Haloferula luteola</name>
    <dbReference type="NCBI Taxonomy" id="595692"/>
    <lineage>
        <taxon>Bacteria</taxon>
        <taxon>Pseudomonadati</taxon>
        <taxon>Verrucomicrobiota</taxon>
        <taxon>Verrucomicrobiia</taxon>
        <taxon>Verrucomicrobiales</taxon>
        <taxon>Verrucomicrobiaceae</taxon>
        <taxon>Haloferula</taxon>
    </lineage>
</organism>
<name>A0A840VIK6_9BACT</name>
<feature type="region of interest" description="Disordered" evidence="2">
    <location>
        <begin position="398"/>
        <end position="447"/>
    </location>
</feature>
<feature type="coiled-coil region" evidence="1">
    <location>
        <begin position="360"/>
        <end position="387"/>
    </location>
</feature>
<dbReference type="InterPro" id="IPR005094">
    <property type="entry name" value="Endonuclease_MobA/VirD2"/>
</dbReference>
<reference evidence="4 5" key="1">
    <citation type="submission" date="2020-08" db="EMBL/GenBank/DDBJ databases">
        <title>Genomic Encyclopedia of Type Strains, Phase IV (KMG-IV): sequencing the most valuable type-strain genomes for metagenomic binning, comparative biology and taxonomic classification.</title>
        <authorList>
            <person name="Goeker M."/>
        </authorList>
    </citation>
    <scope>NUCLEOTIDE SEQUENCE [LARGE SCALE GENOMIC DNA]</scope>
    <source>
        <strain evidence="4 5">YC6886</strain>
    </source>
</reference>
<proteinExistence type="predicted"/>
<feature type="domain" description="MobA/VirD2-like nuclease" evidence="3">
    <location>
        <begin position="35"/>
        <end position="163"/>
    </location>
</feature>
<evidence type="ECO:0000313" key="5">
    <source>
        <dbReference type="Proteomes" id="UP000557717"/>
    </source>
</evidence>
<feature type="compositionally biased region" description="Basic and acidic residues" evidence="2">
    <location>
        <begin position="399"/>
        <end position="415"/>
    </location>
</feature>
<dbReference type="AlphaFoldDB" id="A0A840VIK6"/>
<evidence type="ECO:0000256" key="1">
    <source>
        <dbReference type="SAM" id="Coils"/>
    </source>
</evidence>
<feature type="region of interest" description="Disordered" evidence="2">
    <location>
        <begin position="271"/>
        <end position="308"/>
    </location>
</feature>
<evidence type="ECO:0000259" key="3">
    <source>
        <dbReference type="Pfam" id="PF03432"/>
    </source>
</evidence>
<sequence length="447" mass="52333">MVPRLAAQGCSFHGAFLYYFHDKRAQTSQRVAWTETINMLTDKVEKAWKVMAYTAKHQERLKEATRQKRSGAKLKNPVLAFSLSWHPEQKPDRDAMMEAARTSLGKLGLGDHQAMIACHRDEPQPHIHVVVNKVHPRTGLVACLKHTKRKLQDWAREYQKKEGTDYCSLREENHRKREAGKKTRYVEPGLKSAWEHSHDGPSFQRLLKRQGYELAQGRKRLVLVDPYGKSGNPLRVLQGIASSKDIHARLVPLQQGALPSVDDLLARRETQSFEKKERSQQHQKRREESLASARERHQEERQRMADDFQQRRSRLVDHLEQTHRLKDKRTVIESYQQTLKHPGLWQWVGFKIFRLDRKITANLERLKVETREALKQKQEAVAKLNREHLQSLARLAQRHSHETTMIHRRFEERKTSTPNHQRPLEPKPDPEPQLAFQRQRSGPEPGR</sequence>
<dbReference type="Pfam" id="PF03432">
    <property type="entry name" value="Relaxase"/>
    <property type="match status" value="1"/>
</dbReference>
<comment type="caution">
    <text evidence="4">The sequence shown here is derived from an EMBL/GenBank/DDBJ whole genome shotgun (WGS) entry which is preliminary data.</text>
</comment>
<dbReference type="EMBL" id="JACHFD010000032">
    <property type="protein sequence ID" value="MBB5353680.1"/>
    <property type="molecule type" value="Genomic_DNA"/>
</dbReference>
<evidence type="ECO:0000256" key="2">
    <source>
        <dbReference type="SAM" id="MobiDB-lite"/>
    </source>
</evidence>
<accession>A0A840VIK6</accession>
<dbReference type="Proteomes" id="UP000557717">
    <property type="component" value="Unassembled WGS sequence"/>
</dbReference>
<evidence type="ECO:0000313" key="4">
    <source>
        <dbReference type="EMBL" id="MBB5353680.1"/>
    </source>
</evidence>
<protein>
    <recommendedName>
        <fullName evidence="3">MobA/VirD2-like nuclease domain-containing protein</fullName>
    </recommendedName>
</protein>